<proteinExistence type="predicted"/>
<evidence type="ECO:0000313" key="1">
    <source>
        <dbReference type="EMBL" id="CAG8515645.1"/>
    </source>
</evidence>
<keyword evidence="2" id="KW-1185">Reference proteome</keyword>
<reference evidence="1" key="1">
    <citation type="submission" date="2021-06" db="EMBL/GenBank/DDBJ databases">
        <authorList>
            <person name="Kallberg Y."/>
            <person name="Tangrot J."/>
            <person name="Rosling A."/>
        </authorList>
    </citation>
    <scope>NUCLEOTIDE SEQUENCE</scope>
    <source>
        <strain evidence="1">28 12/20/2015</strain>
    </source>
</reference>
<dbReference type="Proteomes" id="UP000789366">
    <property type="component" value="Unassembled WGS sequence"/>
</dbReference>
<protein>
    <submittedName>
        <fullName evidence="1">11648_t:CDS:1</fullName>
    </submittedName>
</protein>
<comment type="caution">
    <text evidence="1">The sequence shown here is derived from an EMBL/GenBank/DDBJ whole genome shotgun (WGS) entry which is preliminary data.</text>
</comment>
<organism evidence="1 2">
    <name type="scientific">Cetraspora pellucida</name>
    <dbReference type="NCBI Taxonomy" id="1433469"/>
    <lineage>
        <taxon>Eukaryota</taxon>
        <taxon>Fungi</taxon>
        <taxon>Fungi incertae sedis</taxon>
        <taxon>Mucoromycota</taxon>
        <taxon>Glomeromycotina</taxon>
        <taxon>Glomeromycetes</taxon>
        <taxon>Diversisporales</taxon>
        <taxon>Gigasporaceae</taxon>
        <taxon>Cetraspora</taxon>
    </lineage>
</organism>
<name>A0ACA9LAZ3_9GLOM</name>
<gene>
    <name evidence="1" type="ORF">SPELUC_LOCUS3685</name>
</gene>
<accession>A0ACA9LAZ3</accession>
<dbReference type="EMBL" id="CAJVPW010002924">
    <property type="protein sequence ID" value="CAG8515645.1"/>
    <property type="molecule type" value="Genomic_DNA"/>
</dbReference>
<sequence length="124" mass="14385">MFSDNENLLDYQDNENSLTSSSTKQSSKSLTPTNVESKRIKLENNATICKIIISYKKSEKECGYKYKYDSETGNMSYHLRTKHKLIEKNESTSKSQQLQIDNMLSKVISHKSEKQNKLWHSISK</sequence>
<evidence type="ECO:0000313" key="2">
    <source>
        <dbReference type="Proteomes" id="UP000789366"/>
    </source>
</evidence>